<dbReference type="AlphaFoldDB" id="E0ULN2"/>
<evidence type="ECO:0000313" key="7">
    <source>
        <dbReference type="Proteomes" id="UP000008206"/>
    </source>
</evidence>
<dbReference type="GO" id="GO:0051537">
    <property type="term" value="F:2 iron, 2 sulfur cluster binding"/>
    <property type="evidence" value="ECO:0007669"/>
    <property type="project" value="UniProtKB-KW"/>
</dbReference>
<keyword evidence="3" id="KW-0408">Iron</keyword>
<keyword evidence="7" id="KW-1185">Reference proteome</keyword>
<keyword evidence="4" id="KW-0411">Iron-sulfur</keyword>
<geneLocation type="plasmid" evidence="6 7">
    <name>Cy782201</name>
</geneLocation>
<accession>E0ULN2</accession>
<keyword evidence="1" id="KW-0001">2Fe-2S</keyword>
<dbReference type="OrthoDB" id="9793389at2"/>
<evidence type="ECO:0000259" key="5">
    <source>
        <dbReference type="SMART" id="SM00704"/>
    </source>
</evidence>
<dbReference type="InterPro" id="IPR018967">
    <property type="entry name" value="FeS-contain_CDGSH-typ"/>
</dbReference>
<dbReference type="EMBL" id="CP002199">
    <property type="protein sequence ID" value="ADN17862.1"/>
    <property type="molecule type" value="Genomic_DNA"/>
</dbReference>
<dbReference type="SMART" id="SM00704">
    <property type="entry name" value="ZnF_CDGSH"/>
    <property type="match status" value="2"/>
</dbReference>
<dbReference type="HOGENOM" id="CLU_145019_2_1_3"/>
<dbReference type="PANTHER" id="PTHR46491:SF3">
    <property type="entry name" value="CDGSH IRON-SULFUR DOMAIN-CONTAINING PROTEIN 3, MITOCHONDRIAL"/>
    <property type="match status" value="1"/>
</dbReference>
<evidence type="ECO:0000256" key="3">
    <source>
        <dbReference type="ARBA" id="ARBA00023004"/>
    </source>
</evidence>
<feature type="domain" description="Iron-binding zinc finger CDGSH type" evidence="5">
    <location>
        <begin position="46"/>
        <end position="77"/>
    </location>
</feature>
<dbReference type="RefSeq" id="WP_013334612.1">
    <property type="nucleotide sequence ID" value="NC_014533.1"/>
</dbReference>
<name>E0ULN2_GLOV7</name>
<sequence length="78" mass="8629">MNKPTISKNQPVVLELEAGDYYYCSCGKSGKDPFCDGSHKGTDFTPLKFTINEKKKVALCLSKQSKNPPFCDGSHNQL</sequence>
<dbReference type="InterPro" id="IPR042216">
    <property type="entry name" value="MitoNEET_CISD"/>
</dbReference>
<gene>
    <name evidence="6" type="ordered locus">Cyan7822_6015</name>
</gene>
<dbReference type="Proteomes" id="UP000008206">
    <property type="component" value="Plasmid Cy782201"/>
</dbReference>
<reference evidence="7" key="1">
    <citation type="journal article" date="2011" name="MBio">
        <title>Novel metabolic attributes of the genus Cyanothece, comprising a group of unicellular nitrogen-fixing Cyanobacteria.</title>
        <authorList>
            <person name="Bandyopadhyay A."/>
            <person name="Elvitigala T."/>
            <person name="Welsh E."/>
            <person name="Stockel J."/>
            <person name="Liberton M."/>
            <person name="Min H."/>
            <person name="Sherman L.A."/>
            <person name="Pakrasi H.B."/>
        </authorList>
    </citation>
    <scope>NUCLEOTIDE SEQUENCE [LARGE SCALE GENOMIC DNA]</scope>
    <source>
        <strain evidence="7">PCC 7822</strain>
        <plasmid evidence="7">Cy782201</plasmid>
    </source>
</reference>
<feature type="domain" description="Iron-binding zinc finger CDGSH type" evidence="5">
    <location>
        <begin position="9"/>
        <end position="45"/>
    </location>
</feature>
<organism evidence="6 7">
    <name type="scientific">Gloeothece verrucosa (strain PCC 7822)</name>
    <name type="common">Cyanothece sp. (strain PCC 7822)</name>
    <dbReference type="NCBI Taxonomy" id="497965"/>
    <lineage>
        <taxon>Bacteria</taxon>
        <taxon>Bacillati</taxon>
        <taxon>Cyanobacteriota</taxon>
        <taxon>Cyanophyceae</taxon>
        <taxon>Oscillatoriophycideae</taxon>
        <taxon>Chroococcales</taxon>
        <taxon>Aphanothecaceae</taxon>
        <taxon>Gloeothece</taxon>
        <taxon>Gloeothece verrucosa</taxon>
    </lineage>
</organism>
<dbReference type="GO" id="GO:0046872">
    <property type="term" value="F:metal ion binding"/>
    <property type="evidence" value="ECO:0007669"/>
    <property type="project" value="UniProtKB-KW"/>
</dbReference>
<dbReference type="Pfam" id="PF09360">
    <property type="entry name" value="zf-CDGSH"/>
    <property type="match status" value="2"/>
</dbReference>
<dbReference type="PANTHER" id="PTHR46491">
    <property type="entry name" value="CDGSH IRON SULFUR DOMAIN PROTEIN HOMOLOG"/>
    <property type="match status" value="1"/>
</dbReference>
<dbReference type="Gene3D" id="3.40.5.90">
    <property type="entry name" value="CDGSH iron-sulfur domain, mitoNEET-type"/>
    <property type="match status" value="2"/>
</dbReference>
<proteinExistence type="predicted"/>
<evidence type="ECO:0000256" key="1">
    <source>
        <dbReference type="ARBA" id="ARBA00022714"/>
    </source>
</evidence>
<evidence type="ECO:0000256" key="2">
    <source>
        <dbReference type="ARBA" id="ARBA00022723"/>
    </source>
</evidence>
<dbReference type="InterPro" id="IPR052950">
    <property type="entry name" value="CISD"/>
</dbReference>
<dbReference type="GO" id="GO:0005737">
    <property type="term" value="C:cytoplasm"/>
    <property type="evidence" value="ECO:0007669"/>
    <property type="project" value="UniProtKB-ARBA"/>
</dbReference>
<protein>
    <submittedName>
        <fullName evidence="6">Iron sulfur domain-containing, CDGSH-type</fullName>
    </submittedName>
</protein>
<keyword evidence="6" id="KW-0614">Plasmid</keyword>
<evidence type="ECO:0000256" key="4">
    <source>
        <dbReference type="ARBA" id="ARBA00023014"/>
    </source>
</evidence>
<keyword evidence="2" id="KW-0479">Metal-binding</keyword>
<dbReference type="KEGG" id="cyj:Cyan7822_6015"/>
<evidence type="ECO:0000313" key="6">
    <source>
        <dbReference type="EMBL" id="ADN17862.1"/>
    </source>
</evidence>